<evidence type="ECO:0000313" key="2">
    <source>
        <dbReference type="EMBL" id="KAA8715330.1"/>
    </source>
</evidence>
<evidence type="ECO:0000256" key="1">
    <source>
        <dbReference type="SAM" id="SignalP"/>
    </source>
</evidence>
<reference evidence="2 3" key="1">
    <citation type="submission" date="2019-09" db="EMBL/GenBank/DDBJ databases">
        <title>Draft genome sequence of various Type strains from the CCUG.</title>
        <authorList>
            <person name="Pineiro-Iglesias B."/>
            <person name="Tunovic T."/>
            <person name="Unosson C."/>
            <person name="Inganas E."/>
            <person name="Ohlen M."/>
            <person name="Cardew S."/>
            <person name="Jensie-Markopoulos S."/>
            <person name="Salva-Serra F."/>
            <person name="Jaen-Luchoro D."/>
            <person name="Karlsson R."/>
            <person name="Svensson-Stadler L."/>
            <person name="Chun J."/>
            <person name="Moore E."/>
        </authorList>
    </citation>
    <scope>NUCLEOTIDE SEQUENCE [LARGE SCALE GENOMIC DNA]</scope>
    <source>
        <strain evidence="2 3">CCUG 53682T</strain>
    </source>
</reference>
<evidence type="ECO:0000313" key="3">
    <source>
        <dbReference type="Proteomes" id="UP000322181"/>
    </source>
</evidence>
<sequence length="144" mass="16374">MVKKMIFVLVMLSSLSMNALSKNISKIEISESGSIYDGEDNKYEKEACKKFVPNKNQLMNFFKFAEESNENKWLHDYYSACISYGNVQFEDGFSGKWTIQSSGLGYVIPDNGSPVYFFYKDNKWEDPNACTYGLGDEPESDPGC</sequence>
<comment type="caution">
    <text evidence="2">The sequence shown here is derived from an EMBL/GenBank/DDBJ whole genome shotgun (WGS) entry which is preliminary data.</text>
</comment>
<accession>A0A5M9R3T8</accession>
<feature type="chain" id="PRO_5024421212" evidence="1">
    <location>
        <begin position="20"/>
        <end position="144"/>
    </location>
</feature>
<dbReference type="RefSeq" id="WP_150384878.1">
    <property type="nucleotide sequence ID" value="NZ_BAAAFS010000002.1"/>
</dbReference>
<feature type="signal peptide" evidence="1">
    <location>
        <begin position="1"/>
        <end position="19"/>
    </location>
</feature>
<protein>
    <submittedName>
        <fullName evidence="2">Uncharacterized protein</fullName>
    </submittedName>
</protein>
<dbReference type="EMBL" id="VXKB01000002">
    <property type="protein sequence ID" value="KAA8715330.1"/>
    <property type="molecule type" value="Genomic_DNA"/>
</dbReference>
<proteinExistence type="predicted"/>
<name>A0A5M9R3T8_9GAMM</name>
<dbReference type="Proteomes" id="UP000322181">
    <property type="component" value="Unassembled WGS sequence"/>
</dbReference>
<gene>
    <name evidence="2" type="ORF">F4V73_10110</name>
</gene>
<dbReference type="AlphaFoldDB" id="A0A5M9R3T8"/>
<keyword evidence="1" id="KW-0732">Signal</keyword>
<organism evidence="2 3">
    <name type="scientific">Morganella psychrotolerans</name>
    <dbReference type="NCBI Taxonomy" id="368603"/>
    <lineage>
        <taxon>Bacteria</taxon>
        <taxon>Pseudomonadati</taxon>
        <taxon>Pseudomonadota</taxon>
        <taxon>Gammaproteobacteria</taxon>
        <taxon>Enterobacterales</taxon>
        <taxon>Morganellaceae</taxon>
        <taxon>Morganella</taxon>
    </lineage>
</organism>